<proteinExistence type="predicted"/>
<dbReference type="Pfam" id="PF13416">
    <property type="entry name" value="SBP_bac_8"/>
    <property type="match status" value="1"/>
</dbReference>
<dbReference type="Gene3D" id="3.40.190.10">
    <property type="entry name" value="Periplasmic binding protein-like II"/>
    <property type="match status" value="1"/>
</dbReference>
<sequence>MALHKGRLRRDTRTPAGSTPSEDRTLGRPGRARARKVCLNNLIDWRPKDEDSGFTKRWNRCDYGRNKHRLHVWKRWRLLALLVSLTLLLGACSPELALPGVQSKSRPGTTLRIWLWPGSGLEPLLKQYAAAHPEVDVESVTFQYDDVVPSVMTALATKGDAPDLVLLEASQLNQLKRFQKQFYNLYDYGDEKVHYLEWKWRQAESKDSGFLYAMPVNIGPVALAYRRDLFQAAELPIEREMVAALLKNWDDMERVGIELRLRTGASLFDNLTNVFQSYLNQYDGQYVTPVDHDLSPRVKEAWDRSVRFQRLGLSAGLPSQTSAWAAGAVNGKFAVVLAPSWLHGLMKKNAPATAGKWDLTRAPGLPSNLTGTYLALPRTGRTPQAAYALARWLTAPPQQLDSFISSGNFPSTPESYSSAEFLRVTDPFFNDAPVGQIYSYTALRYKAGYDDYDYTDIERIIRDGLRRVESDGADPNAVWQAIVRQFEARKQEEGG</sequence>
<gene>
    <name evidence="3" type="ORF">CF651_17845</name>
</gene>
<evidence type="ECO:0000313" key="4">
    <source>
        <dbReference type="Proteomes" id="UP000215509"/>
    </source>
</evidence>
<organism evidence="3 4">
    <name type="scientific">Paenibacillus rigui</name>
    <dbReference type="NCBI Taxonomy" id="554312"/>
    <lineage>
        <taxon>Bacteria</taxon>
        <taxon>Bacillati</taxon>
        <taxon>Bacillota</taxon>
        <taxon>Bacilli</taxon>
        <taxon>Bacillales</taxon>
        <taxon>Paenibacillaceae</taxon>
        <taxon>Paenibacillus</taxon>
    </lineage>
</organism>
<keyword evidence="3" id="KW-0762">Sugar transport</keyword>
<dbReference type="InterPro" id="IPR050490">
    <property type="entry name" value="Bact_solute-bd_prot1"/>
</dbReference>
<evidence type="ECO:0000256" key="1">
    <source>
        <dbReference type="SAM" id="MobiDB-lite"/>
    </source>
</evidence>
<keyword evidence="2" id="KW-0472">Membrane</keyword>
<dbReference type="EMBL" id="NMQW01000025">
    <property type="protein sequence ID" value="OXM84778.1"/>
    <property type="molecule type" value="Genomic_DNA"/>
</dbReference>
<dbReference type="AlphaFoldDB" id="A0A229UMV3"/>
<reference evidence="3 4" key="1">
    <citation type="submission" date="2017-07" db="EMBL/GenBank/DDBJ databases">
        <title>Genome sequencing and assembly of Paenibacillus rigui.</title>
        <authorList>
            <person name="Mayilraj S."/>
        </authorList>
    </citation>
    <scope>NUCLEOTIDE SEQUENCE [LARGE SCALE GENOMIC DNA]</scope>
    <source>
        <strain evidence="3 4">JCM 16352</strain>
    </source>
</reference>
<dbReference type="OrthoDB" id="9768630at2"/>
<dbReference type="PANTHER" id="PTHR43649">
    <property type="entry name" value="ARABINOSE-BINDING PROTEIN-RELATED"/>
    <property type="match status" value="1"/>
</dbReference>
<dbReference type="PANTHER" id="PTHR43649:SF32">
    <property type="entry name" value="SUGAR BINDING SECRETED PROTEIN"/>
    <property type="match status" value="1"/>
</dbReference>
<feature type="transmembrane region" description="Helical" evidence="2">
    <location>
        <begin position="78"/>
        <end position="98"/>
    </location>
</feature>
<comment type="caution">
    <text evidence="3">The sequence shown here is derived from an EMBL/GenBank/DDBJ whole genome shotgun (WGS) entry which is preliminary data.</text>
</comment>
<dbReference type="SUPFAM" id="SSF53850">
    <property type="entry name" value="Periplasmic binding protein-like II"/>
    <property type="match status" value="1"/>
</dbReference>
<feature type="region of interest" description="Disordered" evidence="1">
    <location>
        <begin position="1"/>
        <end position="30"/>
    </location>
</feature>
<protein>
    <submittedName>
        <fullName evidence="3">Sugar transporter</fullName>
    </submittedName>
</protein>
<dbReference type="InterPro" id="IPR006059">
    <property type="entry name" value="SBP"/>
</dbReference>
<keyword evidence="3" id="KW-0813">Transport</keyword>
<feature type="compositionally biased region" description="Basic residues" evidence="1">
    <location>
        <begin position="1"/>
        <end position="10"/>
    </location>
</feature>
<accession>A0A229UMV3</accession>
<dbReference type="Proteomes" id="UP000215509">
    <property type="component" value="Unassembled WGS sequence"/>
</dbReference>
<keyword evidence="4" id="KW-1185">Reference proteome</keyword>
<evidence type="ECO:0000256" key="2">
    <source>
        <dbReference type="SAM" id="Phobius"/>
    </source>
</evidence>
<keyword evidence="2" id="KW-0812">Transmembrane</keyword>
<keyword evidence="2" id="KW-1133">Transmembrane helix</keyword>
<name>A0A229UMV3_9BACL</name>
<evidence type="ECO:0000313" key="3">
    <source>
        <dbReference type="EMBL" id="OXM84778.1"/>
    </source>
</evidence>